<keyword evidence="2" id="KW-1185">Reference proteome</keyword>
<comment type="caution">
    <text evidence="1">The sequence shown here is derived from an EMBL/GenBank/DDBJ whole genome shotgun (WGS) entry which is preliminary data.</text>
</comment>
<evidence type="ECO:0000313" key="2">
    <source>
        <dbReference type="Proteomes" id="UP001175228"/>
    </source>
</evidence>
<dbReference type="PANTHER" id="PTHR33927:SF5">
    <property type="entry name" value="ENZYME, PUTATIVE (AFU_ORTHOLOGUE AFUA_8G01222)-RELATED"/>
    <property type="match status" value="1"/>
</dbReference>
<dbReference type="PANTHER" id="PTHR33927">
    <property type="entry name" value="TRANSMEMBRANE PROTEIN"/>
    <property type="match status" value="1"/>
</dbReference>
<gene>
    <name evidence="1" type="ORF">EDD18DRAFT_1062422</name>
</gene>
<dbReference type="InterPro" id="IPR052979">
    <property type="entry name" value="Adenylate-forming_domain"/>
</dbReference>
<protein>
    <submittedName>
        <fullName evidence="1">Uncharacterized protein</fullName>
    </submittedName>
</protein>
<name>A0AA39QKY3_9AGAR</name>
<dbReference type="EMBL" id="JAUEPU010000003">
    <property type="protein sequence ID" value="KAK0504219.1"/>
    <property type="molecule type" value="Genomic_DNA"/>
</dbReference>
<accession>A0AA39QKY3</accession>
<evidence type="ECO:0000313" key="1">
    <source>
        <dbReference type="EMBL" id="KAK0504219.1"/>
    </source>
</evidence>
<sequence length="130" mass="14626">MLFYTDNVALNFLSSFTFRYHVRAPTSITPRFTPHILSGKIEHKLFWMAPNMHATFGDPLVDDILAASPGAVVYDTRKHGKPDIVKLTNCMVDEYQPECVCVISNQKLTEKVVYGLRSRGILAFGAIFDS</sequence>
<organism evidence="1 2">
    <name type="scientific">Armillaria luteobubalina</name>
    <dbReference type="NCBI Taxonomy" id="153913"/>
    <lineage>
        <taxon>Eukaryota</taxon>
        <taxon>Fungi</taxon>
        <taxon>Dikarya</taxon>
        <taxon>Basidiomycota</taxon>
        <taxon>Agaricomycotina</taxon>
        <taxon>Agaricomycetes</taxon>
        <taxon>Agaricomycetidae</taxon>
        <taxon>Agaricales</taxon>
        <taxon>Marasmiineae</taxon>
        <taxon>Physalacriaceae</taxon>
        <taxon>Armillaria</taxon>
    </lineage>
</organism>
<reference evidence="1" key="1">
    <citation type="submission" date="2023-06" db="EMBL/GenBank/DDBJ databases">
        <authorList>
            <consortium name="Lawrence Berkeley National Laboratory"/>
            <person name="Ahrendt S."/>
            <person name="Sahu N."/>
            <person name="Indic B."/>
            <person name="Wong-Bajracharya J."/>
            <person name="Merenyi Z."/>
            <person name="Ke H.-M."/>
            <person name="Monk M."/>
            <person name="Kocsube S."/>
            <person name="Drula E."/>
            <person name="Lipzen A."/>
            <person name="Balint B."/>
            <person name="Henrissat B."/>
            <person name="Andreopoulos B."/>
            <person name="Martin F.M."/>
            <person name="Harder C.B."/>
            <person name="Rigling D."/>
            <person name="Ford K.L."/>
            <person name="Foster G.D."/>
            <person name="Pangilinan J."/>
            <person name="Papanicolaou A."/>
            <person name="Barry K."/>
            <person name="LaButti K."/>
            <person name="Viragh M."/>
            <person name="Koriabine M."/>
            <person name="Yan M."/>
            <person name="Riley R."/>
            <person name="Champramary S."/>
            <person name="Plett K.L."/>
            <person name="Tsai I.J."/>
            <person name="Slot J."/>
            <person name="Sipos G."/>
            <person name="Plett J."/>
            <person name="Nagy L.G."/>
            <person name="Grigoriev I.V."/>
        </authorList>
    </citation>
    <scope>NUCLEOTIDE SEQUENCE</scope>
    <source>
        <strain evidence="1">HWK02</strain>
    </source>
</reference>
<proteinExistence type="predicted"/>
<dbReference type="Proteomes" id="UP001175228">
    <property type="component" value="Unassembled WGS sequence"/>
</dbReference>
<dbReference type="AlphaFoldDB" id="A0AA39QKY3"/>